<evidence type="ECO:0000256" key="1">
    <source>
        <dbReference type="ARBA" id="ARBA00022679"/>
    </source>
</evidence>
<evidence type="ECO:0000259" key="3">
    <source>
        <dbReference type="PROSITE" id="PS51186"/>
    </source>
</evidence>
<dbReference type="PANTHER" id="PTHR43420">
    <property type="entry name" value="ACETYLTRANSFERASE"/>
    <property type="match status" value="1"/>
</dbReference>
<proteinExistence type="predicted"/>
<dbReference type="PROSITE" id="PS51186">
    <property type="entry name" value="GNAT"/>
    <property type="match status" value="1"/>
</dbReference>
<keyword evidence="5" id="KW-1185">Reference proteome</keyword>
<dbReference type="GeneID" id="14914550"/>
<keyword evidence="2" id="KW-0012">Acyltransferase</keyword>
<gene>
    <name evidence="4" type="ORF">ACA1_366270</name>
</gene>
<dbReference type="SUPFAM" id="SSF55729">
    <property type="entry name" value="Acyl-CoA N-acyltransferases (Nat)"/>
    <property type="match status" value="1"/>
</dbReference>
<dbReference type="PANTHER" id="PTHR43420:SF44">
    <property type="entry name" value="ACETYLTRANSFERASE YPEA"/>
    <property type="match status" value="1"/>
</dbReference>
<dbReference type="GO" id="GO:0016747">
    <property type="term" value="F:acyltransferase activity, transferring groups other than amino-acyl groups"/>
    <property type="evidence" value="ECO:0007669"/>
    <property type="project" value="InterPro"/>
</dbReference>
<dbReference type="Pfam" id="PF00583">
    <property type="entry name" value="Acetyltransf_1"/>
    <property type="match status" value="1"/>
</dbReference>
<dbReference type="RefSeq" id="XP_004336028.1">
    <property type="nucleotide sequence ID" value="XM_004335980.1"/>
</dbReference>
<evidence type="ECO:0000313" key="4">
    <source>
        <dbReference type="EMBL" id="ELR14015.1"/>
    </source>
</evidence>
<evidence type="ECO:0000256" key="2">
    <source>
        <dbReference type="ARBA" id="ARBA00023315"/>
    </source>
</evidence>
<protein>
    <submittedName>
        <fullName evidence="4">Acetyltransferase, GNAT superfamily protein</fullName>
    </submittedName>
</protein>
<evidence type="ECO:0000313" key="5">
    <source>
        <dbReference type="Proteomes" id="UP000011083"/>
    </source>
</evidence>
<reference evidence="4 5" key="1">
    <citation type="journal article" date="2013" name="Genome Biol.">
        <title>Genome of Acanthamoeba castellanii highlights extensive lateral gene transfer and early evolution of tyrosine kinase signaling.</title>
        <authorList>
            <person name="Clarke M."/>
            <person name="Lohan A.J."/>
            <person name="Liu B."/>
            <person name="Lagkouvardos I."/>
            <person name="Roy S."/>
            <person name="Zafar N."/>
            <person name="Bertelli C."/>
            <person name="Schilde C."/>
            <person name="Kianianmomeni A."/>
            <person name="Burglin T.R."/>
            <person name="Frech C."/>
            <person name="Turcotte B."/>
            <person name="Kopec K.O."/>
            <person name="Synnott J.M."/>
            <person name="Choo C."/>
            <person name="Paponov I."/>
            <person name="Finkler A."/>
            <person name="Soon Heng Tan C."/>
            <person name="Hutchins A.P."/>
            <person name="Weinmeier T."/>
            <person name="Rattei T."/>
            <person name="Chu J.S."/>
            <person name="Gimenez G."/>
            <person name="Irimia M."/>
            <person name="Rigden D.J."/>
            <person name="Fitzpatrick D.A."/>
            <person name="Lorenzo-Morales J."/>
            <person name="Bateman A."/>
            <person name="Chiu C.H."/>
            <person name="Tang P."/>
            <person name="Hegemann P."/>
            <person name="Fromm H."/>
            <person name="Raoult D."/>
            <person name="Greub G."/>
            <person name="Miranda-Saavedra D."/>
            <person name="Chen N."/>
            <person name="Nash P."/>
            <person name="Ginger M.L."/>
            <person name="Horn M."/>
            <person name="Schaap P."/>
            <person name="Caler L."/>
            <person name="Loftus B."/>
        </authorList>
    </citation>
    <scope>NUCLEOTIDE SEQUENCE [LARGE SCALE GENOMIC DNA]</scope>
    <source>
        <strain evidence="4 5">Neff</strain>
    </source>
</reference>
<dbReference type="VEuPathDB" id="AmoebaDB:ACA1_366270"/>
<dbReference type="Proteomes" id="UP000011083">
    <property type="component" value="Unassembled WGS sequence"/>
</dbReference>
<dbReference type="CDD" id="cd04301">
    <property type="entry name" value="NAT_SF"/>
    <property type="match status" value="1"/>
</dbReference>
<dbReference type="AlphaFoldDB" id="L8GLR2"/>
<organism evidence="4 5">
    <name type="scientific">Acanthamoeba castellanii (strain ATCC 30010 / Neff)</name>
    <dbReference type="NCBI Taxonomy" id="1257118"/>
    <lineage>
        <taxon>Eukaryota</taxon>
        <taxon>Amoebozoa</taxon>
        <taxon>Discosea</taxon>
        <taxon>Longamoebia</taxon>
        <taxon>Centramoebida</taxon>
        <taxon>Acanthamoebidae</taxon>
        <taxon>Acanthamoeba</taxon>
    </lineage>
</organism>
<feature type="domain" description="N-acetyltransferase" evidence="3">
    <location>
        <begin position="1"/>
        <end position="178"/>
    </location>
</feature>
<dbReference type="InterPro" id="IPR000182">
    <property type="entry name" value="GNAT_dom"/>
</dbReference>
<dbReference type="InterPro" id="IPR016181">
    <property type="entry name" value="Acyl_CoA_acyltransferase"/>
</dbReference>
<dbReference type="OrthoDB" id="410198at2759"/>
<dbReference type="EMBL" id="KB008073">
    <property type="protein sequence ID" value="ELR14015.1"/>
    <property type="molecule type" value="Genomic_DNA"/>
</dbReference>
<accession>L8GLR2</accession>
<name>L8GLR2_ACACF</name>
<dbReference type="Gene3D" id="3.40.630.30">
    <property type="match status" value="1"/>
</dbReference>
<keyword evidence="1 4" id="KW-0808">Transferase</keyword>
<sequence>MTEERIALMKEIIESDEPSFIRWDGFLIAEVDGVPAAGLSGYETKLKSGEVYSQLLLEGMKRRGWTETAIDEYHKRSYGVLAVWPDLHDVENHWVVEWVATRPEYRRRGLVNQLLLRVLDIGREKGYKKAQVSLMIENAPARRAYEKLGFSEYNTITSPLLSKLHLKTTGILNLRMSL</sequence>
<dbReference type="KEGG" id="acan:ACA1_366270"/>
<dbReference type="InterPro" id="IPR050680">
    <property type="entry name" value="YpeA/RimI_acetyltransf"/>
</dbReference>